<dbReference type="Proteomes" id="UP000192997">
    <property type="component" value="Unassembled WGS sequence"/>
</dbReference>
<comment type="caution">
    <text evidence="1">The sequence shown here is derived from an EMBL/GenBank/DDBJ whole genome shotgun (WGS) entry which is preliminary data.</text>
</comment>
<sequence>MTPTEFLQARLLEVSDESALAEKFQALAAQWRRETRYLSLMSDIVLNTAYQQIIGMGKPVVAMILQDLKQQPDHWFWALRSITGENPIRAEDRGRVGQMAMAWLEWGRQHGYQC</sequence>
<organism evidence="1 2">
    <name type="scientific">Cylindrospermopsis raciborskii CENA303</name>
    <dbReference type="NCBI Taxonomy" id="1170769"/>
    <lineage>
        <taxon>Bacteria</taxon>
        <taxon>Bacillati</taxon>
        <taxon>Cyanobacteriota</taxon>
        <taxon>Cyanophyceae</taxon>
        <taxon>Nostocales</taxon>
        <taxon>Aphanizomenonaceae</taxon>
        <taxon>Cylindrospermopsis</taxon>
    </lineage>
</organism>
<dbReference type="EMBL" id="NBYN01000040">
    <property type="protein sequence ID" value="OSO91906.1"/>
    <property type="molecule type" value="Genomic_DNA"/>
</dbReference>
<protein>
    <submittedName>
        <fullName evidence="1">Uncharacterized protein</fullName>
    </submittedName>
</protein>
<evidence type="ECO:0000313" key="1">
    <source>
        <dbReference type="EMBL" id="OSO91906.1"/>
    </source>
</evidence>
<dbReference type="AlphaFoldDB" id="A0A1X4G824"/>
<proteinExistence type="predicted"/>
<reference evidence="2" key="1">
    <citation type="submission" date="2017-04" db="EMBL/GenBank/DDBJ databases">
        <authorList>
            <person name="Abreu V.A."/>
            <person name="Popin R.V."/>
            <person name="Rigonato J."/>
            <person name="Andreote A.P."/>
            <person name="Schaker P.C."/>
            <person name="Hoff-Risseti C."/>
            <person name="Alvarenga D.O."/>
            <person name="Varani A.M."/>
            <person name="Fiore M.F."/>
        </authorList>
    </citation>
    <scope>NUCLEOTIDE SEQUENCE [LARGE SCALE GENOMIC DNA]</scope>
    <source>
        <strain evidence="2">CENA303</strain>
    </source>
</reference>
<name>A0A1X4G824_9CYAN</name>
<evidence type="ECO:0000313" key="2">
    <source>
        <dbReference type="Proteomes" id="UP000192997"/>
    </source>
</evidence>
<accession>A0A1X4G824</accession>
<gene>
    <name evidence="1" type="ORF">B7O87_07035</name>
</gene>